<dbReference type="Gene3D" id="2.60.120.10">
    <property type="entry name" value="Jelly Rolls"/>
    <property type="match status" value="1"/>
</dbReference>
<evidence type="ECO:0000313" key="8">
    <source>
        <dbReference type="Proteomes" id="UP000316968"/>
    </source>
</evidence>
<evidence type="ECO:0000256" key="1">
    <source>
        <dbReference type="ARBA" id="ARBA00023015"/>
    </source>
</evidence>
<dbReference type="Proteomes" id="UP000316968">
    <property type="component" value="Chromosome"/>
</dbReference>
<evidence type="ECO:0000256" key="2">
    <source>
        <dbReference type="ARBA" id="ARBA00023125"/>
    </source>
</evidence>
<dbReference type="InterPro" id="IPR012318">
    <property type="entry name" value="HTH_CRP"/>
</dbReference>
<evidence type="ECO:0000259" key="5">
    <source>
        <dbReference type="PROSITE" id="PS50042"/>
    </source>
</evidence>
<feature type="domain" description="Cyclic nucleotide-binding" evidence="5">
    <location>
        <begin position="34"/>
        <end position="116"/>
    </location>
</feature>
<dbReference type="InterPro" id="IPR050397">
    <property type="entry name" value="Env_Response_Regulators"/>
</dbReference>
<dbReference type="PANTHER" id="PTHR24567">
    <property type="entry name" value="CRP FAMILY TRANSCRIPTIONAL REGULATORY PROTEIN"/>
    <property type="match status" value="1"/>
</dbReference>
<dbReference type="KEGG" id="saca:FFV09_21415"/>
<dbReference type="GO" id="GO:0003700">
    <property type="term" value="F:DNA-binding transcription factor activity"/>
    <property type="evidence" value="ECO:0007669"/>
    <property type="project" value="TreeGrafter"/>
</dbReference>
<dbReference type="InterPro" id="IPR036390">
    <property type="entry name" value="WH_DNA-bd_sf"/>
</dbReference>
<dbReference type="SUPFAM" id="SSF51206">
    <property type="entry name" value="cAMP-binding domain-like"/>
    <property type="match status" value="1"/>
</dbReference>
<keyword evidence="4" id="KW-0804">Transcription</keyword>
<keyword evidence="2" id="KW-0238">DNA-binding</keyword>
<dbReference type="AlphaFoldDB" id="A0A4Y6UZM9"/>
<dbReference type="GO" id="GO:0003677">
    <property type="term" value="F:DNA binding"/>
    <property type="evidence" value="ECO:0007669"/>
    <property type="project" value="UniProtKB-KW"/>
</dbReference>
<dbReference type="PROSITE" id="PS50042">
    <property type="entry name" value="CNMP_BINDING_3"/>
    <property type="match status" value="1"/>
</dbReference>
<gene>
    <name evidence="7" type="ORF">FFV09_21415</name>
</gene>
<dbReference type="InterPro" id="IPR018488">
    <property type="entry name" value="cNMP-bd_CS"/>
</dbReference>
<dbReference type="OrthoDB" id="581021at2"/>
<dbReference type="PROSITE" id="PS51063">
    <property type="entry name" value="HTH_CRP_2"/>
    <property type="match status" value="1"/>
</dbReference>
<dbReference type="Pfam" id="PF13545">
    <property type="entry name" value="HTH_Crp_2"/>
    <property type="match status" value="1"/>
</dbReference>
<evidence type="ECO:0000256" key="4">
    <source>
        <dbReference type="ARBA" id="ARBA00023163"/>
    </source>
</evidence>
<dbReference type="InterPro" id="IPR018490">
    <property type="entry name" value="cNMP-bd_dom_sf"/>
</dbReference>
<dbReference type="Pfam" id="PF00027">
    <property type="entry name" value="cNMP_binding"/>
    <property type="match status" value="1"/>
</dbReference>
<name>A0A4Y6UZM9_SACBS</name>
<dbReference type="SMART" id="SM00100">
    <property type="entry name" value="cNMP"/>
    <property type="match status" value="1"/>
</dbReference>
<protein>
    <submittedName>
        <fullName evidence="7">Cyclic nucleotide-binding domain-containing protein</fullName>
    </submittedName>
</protein>
<accession>A0A4Y6UZM9</accession>
<keyword evidence="1" id="KW-0805">Transcription regulation</keyword>
<dbReference type="RefSeq" id="WP_141449730.1">
    <property type="nucleotide sequence ID" value="NZ_CP041217.1"/>
</dbReference>
<evidence type="ECO:0000256" key="3">
    <source>
        <dbReference type="ARBA" id="ARBA00023159"/>
    </source>
</evidence>
<organism evidence="7 8">
    <name type="scientific">Saccharibacillus brassicae</name>
    <dbReference type="NCBI Taxonomy" id="2583377"/>
    <lineage>
        <taxon>Bacteria</taxon>
        <taxon>Bacillati</taxon>
        <taxon>Bacillota</taxon>
        <taxon>Bacilli</taxon>
        <taxon>Bacillales</taxon>
        <taxon>Paenibacillaceae</taxon>
        <taxon>Saccharibacillus</taxon>
    </lineage>
</organism>
<dbReference type="EMBL" id="CP041217">
    <property type="protein sequence ID" value="QDH23193.1"/>
    <property type="molecule type" value="Genomic_DNA"/>
</dbReference>
<keyword evidence="8" id="KW-1185">Reference proteome</keyword>
<dbReference type="InterPro" id="IPR014710">
    <property type="entry name" value="RmlC-like_jellyroll"/>
</dbReference>
<evidence type="ECO:0000259" key="6">
    <source>
        <dbReference type="PROSITE" id="PS51063"/>
    </source>
</evidence>
<evidence type="ECO:0000313" key="7">
    <source>
        <dbReference type="EMBL" id="QDH23193.1"/>
    </source>
</evidence>
<dbReference type="Gene3D" id="1.10.10.10">
    <property type="entry name" value="Winged helix-like DNA-binding domain superfamily/Winged helix DNA-binding domain"/>
    <property type="match status" value="1"/>
</dbReference>
<dbReference type="GO" id="GO:0005829">
    <property type="term" value="C:cytosol"/>
    <property type="evidence" value="ECO:0007669"/>
    <property type="project" value="TreeGrafter"/>
</dbReference>
<sequence>MKEIKDPGKLEAYLEQHGLQTAFHEPLRPHLSLYELEPGEALCTQGEQADMLYVLVKGKVKIYTTSPEGRTLVISFKHPPEIIGDIEYFRGIDIINTVEVVSPAAVIGISAQQLRRHGDDHAPLLRFMLDVITKKFYVKSDFLSFNLMVPVEMRLASYLLSVCYDESDAAFRGRLATSELTDTANLIGTSYRHLNRVIRKLSEDGLIERGGGYVHVRDRQGLAQLAGKNVYER</sequence>
<dbReference type="CDD" id="cd00038">
    <property type="entry name" value="CAP_ED"/>
    <property type="match status" value="1"/>
</dbReference>
<keyword evidence="3" id="KW-0010">Activator</keyword>
<feature type="domain" description="HTH crp-type" evidence="6">
    <location>
        <begin position="149"/>
        <end position="220"/>
    </location>
</feature>
<dbReference type="SUPFAM" id="SSF46785">
    <property type="entry name" value="Winged helix' DNA-binding domain"/>
    <property type="match status" value="1"/>
</dbReference>
<proteinExistence type="predicted"/>
<dbReference type="InterPro" id="IPR000595">
    <property type="entry name" value="cNMP-bd_dom"/>
</dbReference>
<dbReference type="InterPro" id="IPR036388">
    <property type="entry name" value="WH-like_DNA-bd_sf"/>
</dbReference>
<dbReference type="PROSITE" id="PS00888">
    <property type="entry name" value="CNMP_BINDING_1"/>
    <property type="match status" value="1"/>
</dbReference>
<dbReference type="PANTHER" id="PTHR24567:SF26">
    <property type="entry name" value="REGULATORY PROTEIN YEIL"/>
    <property type="match status" value="1"/>
</dbReference>
<reference evidence="7 8" key="1">
    <citation type="submission" date="2019-06" db="EMBL/GenBank/DDBJ databases">
        <title>Saccharibacillus brassicae sp. nov., an endophytic bacterium isolated from Chinese cabbage seeds (Brassica pekinensis).</title>
        <authorList>
            <person name="Jiang L."/>
            <person name="Lee J."/>
            <person name="Kim S.W."/>
        </authorList>
    </citation>
    <scope>NUCLEOTIDE SEQUENCE [LARGE SCALE GENOMIC DNA]</scope>
    <source>
        <strain evidence="8">KCTC 43072 / ATSA2</strain>
    </source>
</reference>